<protein>
    <submittedName>
        <fullName evidence="3">Secreted protein</fullName>
    </submittedName>
</protein>
<dbReference type="PANTHER" id="PTHR34403:SF14">
    <property type="entry name" value="OS05G0225800 PROTEIN"/>
    <property type="match status" value="1"/>
</dbReference>
<keyword evidence="2" id="KW-0732">Signal</keyword>
<dbReference type="AlphaFoldDB" id="A0A0A7CNI7"/>
<sequence>MRPWSLLLLLVLCLALVGAQEQPADDGDFFGFSSLRHLLANLAQKSSKSSKGSKPAPAPRPNPAPAPRPNPAPAPGPAPRPNPGPAPGPAPRPNPGPAPGPAPRPVPAPAPVPASGPRPIPPPAPAARPVPNVGVRPMPPPVIYTPVRPVVFVPAYRPVGYSYIYFAPPLLLFVYYPIIFAPTYWNRYPCHQTNCQARYNQCLAMYGNDGCVCYPGFLQCVNSNCYNDYTPAVQQCQSDLANANRCVLSCAPQAYPDPAVAPVQYALYSTVWIQGLTATAFADHAYDFTTGVVEYLGGNGSVVGTDPTMLFANVTLSTVADVVVNGTSLLQIDVFIKRPSYDALNTTATKMMALVTNQTMDLQTRLVTLGVLFEPTQLSVQTSQTSVDTLTADGALVLPDTTGSGSAPSTAGSLVSGNDGASLKPWTALSFVLSAVLFGGVVG</sequence>
<evidence type="ECO:0000256" key="2">
    <source>
        <dbReference type="SAM" id="SignalP"/>
    </source>
</evidence>
<feature type="signal peptide" evidence="2">
    <location>
        <begin position="1"/>
        <end position="19"/>
    </location>
</feature>
<evidence type="ECO:0000313" key="3">
    <source>
        <dbReference type="EMBL" id="AIG55959.1"/>
    </source>
</evidence>
<dbReference type="PANTHER" id="PTHR34403">
    <property type="entry name" value="TOL-PAL SYSTEM PROTEIN TOLA"/>
    <property type="match status" value="1"/>
</dbReference>
<feature type="chain" id="PRO_5002027420" evidence="2">
    <location>
        <begin position="20"/>
        <end position="443"/>
    </location>
</feature>
<feature type="compositionally biased region" description="Pro residues" evidence="1">
    <location>
        <begin position="56"/>
        <end position="125"/>
    </location>
</feature>
<name>A0A0A7CNI7_ACHHY</name>
<proteinExistence type="predicted"/>
<feature type="compositionally biased region" description="Low complexity" evidence="1">
    <location>
        <begin position="45"/>
        <end position="55"/>
    </location>
</feature>
<dbReference type="EMBL" id="KM038498">
    <property type="protein sequence ID" value="AIG55959.1"/>
    <property type="molecule type" value="Genomic_DNA"/>
</dbReference>
<feature type="region of interest" description="Disordered" evidence="1">
    <location>
        <begin position="43"/>
        <end position="125"/>
    </location>
</feature>
<organism evidence="3">
    <name type="scientific">Achlya hypogyna</name>
    <name type="common">Oomycete</name>
    <name type="synonym">Protoachlya hypogyna</name>
    <dbReference type="NCBI Taxonomy" id="1202772"/>
    <lineage>
        <taxon>Eukaryota</taxon>
        <taxon>Sar</taxon>
        <taxon>Stramenopiles</taxon>
        <taxon>Oomycota</taxon>
        <taxon>Saprolegniomycetes</taxon>
        <taxon>Saprolegniales</taxon>
        <taxon>Achlyaceae</taxon>
        <taxon>Achlya</taxon>
    </lineage>
</organism>
<reference evidence="3" key="1">
    <citation type="journal article" date="2014" name="Genome Biol. Evol.">
        <title>The secreted proteins of Achlya hypogyna and Thraustotheca clavata identify the ancestral oomycete secretome and reveal gene acquisitions by horizontal gene transfer.</title>
        <authorList>
            <person name="Misner I."/>
            <person name="Blouin N."/>
            <person name="Leonard G."/>
            <person name="Richards T.A."/>
            <person name="Lane C.E."/>
        </authorList>
    </citation>
    <scope>NUCLEOTIDE SEQUENCE</scope>
    <source>
        <strain evidence="3">ATCC 48635</strain>
    </source>
</reference>
<accession>A0A0A7CNI7</accession>
<dbReference type="InterPro" id="IPR050972">
    <property type="entry name" value="SDr-like"/>
</dbReference>
<evidence type="ECO:0000256" key="1">
    <source>
        <dbReference type="SAM" id="MobiDB-lite"/>
    </source>
</evidence>